<dbReference type="PANTHER" id="PTHR37166:SF1">
    <property type="entry name" value="PROTEIN FLAG"/>
    <property type="match status" value="1"/>
</dbReference>
<dbReference type="Proteomes" id="UP000613768">
    <property type="component" value="Unassembled WGS sequence"/>
</dbReference>
<dbReference type="EMBL" id="JACYTR010000004">
    <property type="protein sequence ID" value="MBD8524751.1"/>
    <property type="molecule type" value="Genomic_DNA"/>
</dbReference>
<dbReference type="AlphaFoldDB" id="A0AAW3ZKC4"/>
<keyword evidence="2" id="KW-0966">Cell projection</keyword>
<sequence length="90" mass="9507">MSSSFPPISSTASPAAYGSAGSGTQADARSLQRFLDNATAGTQLKFRVESDVGRVIVQVLDSQSGEVVRQIPREEAIELARAALDQRGAR</sequence>
<dbReference type="Pfam" id="PF03646">
    <property type="entry name" value="FlaG"/>
    <property type="match status" value="1"/>
</dbReference>
<comment type="caution">
    <text evidence="2">The sequence shown here is derived from an EMBL/GenBank/DDBJ whole genome shotgun (WGS) entry which is preliminary data.</text>
</comment>
<keyword evidence="3" id="KW-1185">Reference proteome</keyword>
<dbReference type="SUPFAM" id="SSF160214">
    <property type="entry name" value="FlaG-like"/>
    <property type="match status" value="1"/>
</dbReference>
<dbReference type="Gene3D" id="3.30.160.170">
    <property type="entry name" value="FlaG-like"/>
    <property type="match status" value="1"/>
</dbReference>
<reference evidence="2 3" key="1">
    <citation type="submission" date="2020-09" db="EMBL/GenBank/DDBJ databases">
        <title>Pseudoxanthomonas sp. CAU 1598 isolated from sand of Yaerae Beach.</title>
        <authorList>
            <person name="Kim W."/>
        </authorList>
    </citation>
    <scope>NUCLEOTIDE SEQUENCE [LARGE SCALE GENOMIC DNA]</scope>
    <source>
        <strain evidence="2 3">CAU 1598</strain>
    </source>
</reference>
<evidence type="ECO:0000313" key="3">
    <source>
        <dbReference type="Proteomes" id="UP000613768"/>
    </source>
</evidence>
<dbReference type="PANTHER" id="PTHR37166">
    <property type="entry name" value="PROTEIN FLAG"/>
    <property type="match status" value="1"/>
</dbReference>
<protein>
    <submittedName>
        <fullName evidence="2">Flagellar protein FlaG</fullName>
    </submittedName>
</protein>
<dbReference type="InterPro" id="IPR005186">
    <property type="entry name" value="FlaG"/>
</dbReference>
<name>A0AAW3ZKC4_9GAMM</name>
<evidence type="ECO:0000256" key="1">
    <source>
        <dbReference type="SAM" id="MobiDB-lite"/>
    </source>
</evidence>
<dbReference type="InterPro" id="IPR035924">
    <property type="entry name" value="FlaG-like_sf"/>
</dbReference>
<proteinExistence type="predicted"/>
<organism evidence="2 3">
    <name type="scientific">Pseudomarimonas arenosa</name>
    <dbReference type="NCBI Taxonomy" id="2774145"/>
    <lineage>
        <taxon>Bacteria</taxon>
        <taxon>Pseudomonadati</taxon>
        <taxon>Pseudomonadota</taxon>
        <taxon>Gammaproteobacteria</taxon>
        <taxon>Lysobacterales</taxon>
        <taxon>Lysobacteraceae</taxon>
        <taxon>Pseudomarimonas</taxon>
    </lineage>
</organism>
<keyword evidence="2" id="KW-0282">Flagellum</keyword>
<keyword evidence="2" id="KW-0969">Cilium</keyword>
<dbReference type="RefSeq" id="WP_192028098.1">
    <property type="nucleotide sequence ID" value="NZ_JACYTR010000004.1"/>
</dbReference>
<feature type="compositionally biased region" description="Low complexity" evidence="1">
    <location>
        <begin position="1"/>
        <end position="23"/>
    </location>
</feature>
<feature type="region of interest" description="Disordered" evidence="1">
    <location>
        <begin position="1"/>
        <end position="24"/>
    </location>
</feature>
<accession>A0AAW3ZKC4</accession>
<gene>
    <name evidence="2" type="ORF">IFO71_03260</name>
</gene>
<evidence type="ECO:0000313" key="2">
    <source>
        <dbReference type="EMBL" id="MBD8524751.1"/>
    </source>
</evidence>